<evidence type="ECO:0000313" key="8">
    <source>
        <dbReference type="Proteomes" id="UP000275727"/>
    </source>
</evidence>
<dbReference type="Pfam" id="PF02556">
    <property type="entry name" value="SecB"/>
    <property type="match status" value="1"/>
</dbReference>
<dbReference type="NCBIfam" id="TIGR00809">
    <property type="entry name" value="secB"/>
    <property type="match status" value="1"/>
</dbReference>
<evidence type="ECO:0000256" key="2">
    <source>
        <dbReference type="ARBA" id="ARBA00022448"/>
    </source>
</evidence>
<dbReference type="AlphaFoldDB" id="A0AAD1D3G3"/>
<evidence type="ECO:0000313" key="7">
    <source>
        <dbReference type="EMBL" id="BBE32985.1"/>
    </source>
</evidence>
<dbReference type="GO" id="GO:0051262">
    <property type="term" value="P:protein tetramerization"/>
    <property type="evidence" value="ECO:0007669"/>
    <property type="project" value="InterPro"/>
</dbReference>
<sequence>MRRFHAPASERAVFLSNRIEICIMAENETGDEGYINGNGNGGEAAAEALPQVSILAQYVKDLSFENPGAPGSLQQGAGQPKIEINVNVGVRQQGDNVYEVELKLSANATFETGKTAFITELLYGGLFGLQNVPEEHLELFLVVEAPRQLFPFARRIFADATRDGGFPPLMLDPIDFAQLYFARQQQAEQAGQSGEIGHA</sequence>
<gene>
    <name evidence="6" type="primary">secB</name>
    <name evidence="7" type="ORF">SmB9_06430</name>
</gene>
<comment type="subunit">
    <text evidence="6">Homotetramer, a dimer of dimers. One homotetramer interacts with 1 SecA dimer.</text>
</comment>
<keyword evidence="3 6" id="KW-0653">Protein transport</keyword>
<evidence type="ECO:0000256" key="6">
    <source>
        <dbReference type="HAMAP-Rule" id="MF_00821"/>
    </source>
</evidence>
<dbReference type="InterPro" id="IPR035958">
    <property type="entry name" value="SecB-like_sf"/>
</dbReference>
<dbReference type="PANTHER" id="PTHR36918:SF1">
    <property type="entry name" value="PROTEIN-EXPORT PROTEIN SECB"/>
    <property type="match status" value="1"/>
</dbReference>
<dbReference type="GO" id="GO:0005737">
    <property type="term" value="C:cytoplasm"/>
    <property type="evidence" value="ECO:0007669"/>
    <property type="project" value="UniProtKB-SubCell"/>
</dbReference>
<organism evidence="7 8">
    <name type="scientific">Sphingosinicella microcystinivorans</name>
    <dbReference type="NCBI Taxonomy" id="335406"/>
    <lineage>
        <taxon>Bacteria</taxon>
        <taxon>Pseudomonadati</taxon>
        <taxon>Pseudomonadota</taxon>
        <taxon>Alphaproteobacteria</taxon>
        <taxon>Sphingomonadales</taxon>
        <taxon>Sphingosinicellaceae</taxon>
        <taxon>Sphingosinicella</taxon>
    </lineage>
</organism>
<evidence type="ECO:0000256" key="1">
    <source>
        <dbReference type="ARBA" id="ARBA00009990"/>
    </source>
</evidence>
<dbReference type="GO" id="GO:0015031">
    <property type="term" value="P:protein transport"/>
    <property type="evidence" value="ECO:0007669"/>
    <property type="project" value="UniProtKB-UniRule"/>
</dbReference>
<dbReference type="InterPro" id="IPR003708">
    <property type="entry name" value="SecB"/>
</dbReference>
<evidence type="ECO:0000256" key="4">
    <source>
        <dbReference type="ARBA" id="ARBA00023010"/>
    </source>
</evidence>
<dbReference type="PRINTS" id="PR01594">
    <property type="entry name" value="SECBCHAPRONE"/>
</dbReference>
<dbReference type="Proteomes" id="UP000275727">
    <property type="component" value="Chromosome"/>
</dbReference>
<dbReference type="HAMAP" id="MF_00821">
    <property type="entry name" value="SecB"/>
    <property type="match status" value="1"/>
</dbReference>
<dbReference type="SUPFAM" id="SSF54611">
    <property type="entry name" value="SecB-like"/>
    <property type="match status" value="1"/>
</dbReference>
<accession>A0AAD1D3G3</accession>
<proteinExistence type="inferred from homology"/>
<evidence type="ECO:0000256" key="5">
    <source>
        <dbReference type="ARBA" id="ARBA00023186"/>
    </source>
</evidence>
<evidence type="ECO:0000256" key="3">
    <source>
        <dbReference type="ARBA" id="ARBA00022927"/>
    </source>
</evidence>
<protein>
    <recommendedName>
        <fullName evidence="6">Protein-export protein SecB</fullName>
    </recommendedName>
</protein>
<dbReference type="KEGG" id="smic:SmB9_06430"/>
<dbReference type="PANTHER" id="PTHR36918">
    <property type="match status" value="1"/>
</dbReference>
<keyword evidence="6" id="KW-0963">Cytoplasm</keyword>
<reference evidence="7 8" key="1">
    <citation type="submission" date="2018-06" db="EMBL/GenBank/DDBJ databases">
        <title>Complete Genome Sequence of the Microcystin-Degrading Bacterium Sphingosinicella microcystinivorans Strain B-9.</title>
        <authorList>
            <person name="Jin H."/>
            <person name="Nishizawa T."/>
            <person name="Guo Y."/>
            <person name="Nishizawa A."/>
            <person name="Park H."/>
            <person name="Kato H."/>
            <person name="Tsuji K."/>
            <person name="Harada K."/>
        </authorList>
    </citation>
    <scope>NUCLEOTIDE SEQUENCE [LARGE SCALE GENOMIC DNA]</scope>
    <source>
        <strain evidence="7 8">B9</strain>
    </source>
</reference>
<keyword evidence="5 6" id="KW-0143">Chaperone</keyword>
<keyword evidence="2 6" id="KW-0813">Transport</keyword>
<dbReference type="NCBIfam" id="NF004392">
    <property type="entry name" value="PRK05751.1-3"/>
    <property type="match status" value="1"/>
</dbReference>
<comment type="function">
    <text evidence="6">One of the proteins required for the normal export of preproteins out of the cell cytoplasm. It is a molecular chaperone that binds to a subset of precursor proteins, maintaining them in a translocation-competent state. It also specifically binds to its receptor SecA.</text>
</comment>
<comment type="similarity">
    <text evidence="1 6">Belongs to the SecB family.</text>
</comment>
<name>A0AAD1D3G3_SPHMI</name>
<keyword evidence="4 6" id="KW-0811">Translocation</keyword>
<dbReference type="GO" id="GO:0006457">
    <property type="term" value="P:protein folding"/>
    <property type="evidence" value="ECO:0007669"/>
    <property type="project" value="UniProtKB-UniRule"/>
</dbReference>
<comment type="subcellular location">
    <subcellularLocation>
        <location evidence="6">Cytoplasm</location>
    </subcellularLocation>
</comment>
<dbReference type="Gene3D" id="3.10.420.10">
    <property type="entry name" value="SecB-like"/>
    <property type="match status" value="1"/>
</dbReference>
<dbReference type="EMBL" id="AP018711">
    <property type="protein sequence ID" value="BBE32985.1"/>
    <property type="molecule type" value="Genomic_DNA"/>
</dbReference>
<dbReference type="GO" id="GO:0051082">
    <property type="term" value="F:unfolded protein binding"/>
    <property type="evidence" value="ECO:0007669"/>
    <property type="project" value="InterPro"/>
</dbReference>